<dbReference type="AlphaFoldDB" id="A0A392QLD5"/>
<sequence>MEARLDSLGREMKNIKLTLSEMLMKQQKFHDRCVALLTKAVKKTDGGERNIGASDYRSTSEVHTGLKKPEVEPFGELQQPLQEVILQKNQETVKEEVEQNNIVQPRTMKMSDNPSSDDRSKFGEVIVASQSLKCPVSIVLPSKVLDRKPGITAKENQAAGCSVTVSPPPKPPD</sequence>
<comment type="caution">
    <text evidence="2">The sequence shown here is derived from an EMBL/GenBank/DDBJ whole genome shotgun (WGS) entry which is preliminary data.</text>
</comment>
<evidence type="ECO:0000313" key="2">
    <source>
        <dbReference type="EMBL" id="MCI24737.1"/>
    </source>
</evidence>
<reference evidence="2 3" key="1">
    <citation type="journal article" date="2018" name="Front. Plant Sci.">
        <title>Red Clover (Trifolium pratense) and Zigzag Clover (T. medium) - A Picture of Genomic Similarities and Differences.</title>
        <authorList>
            <person name="Dluhosova J."/>
            <person name="Istvanek J."/>
            <person name="Nedelnik J."/>
            <person name="Repkova J."/>
        </authorList>
    </citation>
    <scope>NUCLEOTIDE SEQUENCE [LARGE SCALE GENOMIC DNA]</scope>
    <source>
        <strain evidence="3">cv. 10/8</strain>
        <tissue evidence="2">Leaf</tissue>
    </source>
</reference>
<dbReference type="Proteomes" id="UP000265520">
    <property type="component" value="Unassembled WGS sequence"/>
</dbReference>
<feature type="region of interest" description="Disordered" evidence="1">
    <location>
        <begin position="96"/>
        <end position="119"/>
    </location>
</feature>
<name>A0A392QLD5_9FABA</name>
<evidence type="ECO:0000256" key="1">
    <source>
        <dbReference type="SAM" id="MobiDB-lite"/>
    </source>
</evidence>
<proteinExistence type="predicted"/>
<accession>A0A392QLD5</accession>
<organism evidence="2 3">
    <name type="scientific">Trifolium medium</name>
    <dbReference type="NCBI Taxonomy" id="97028"/>
    <lineage>
        <taxon>Eukaryota</taxon>
        <taxon>Viridiplantae</taxon>
        <taxon>Streptophyta</taxon>
        <taxon>Embryophyta</taxon>
        <taxon>Tracheophyta</taxon>
        <taxon>Spermatophyta</taxon>
        <taxon>Magnoliopsida</taxon>
        <taxon>eudicotyledons</taxon>
        <taxon>Gunneridae</taxon>
        <taxon>Pentapetalae</taxon>
        <taxon>rosids</taxon>
        <taxon>fabids</taxon>
        <taxon>Fabales</taxon>
        <taxon>Fabaceae</taxon>
        <taxon>Papilionoideae</taxon>
        <taxon>50 kb inversion clade</taxon>
        <taxon>NPAAA clade</taxon>
        <taxon>Hologalegina</taxon>
        <taxon>IRL clade</taxon>
        <taxon>Trifolieae</taxon>
        <taxon>Trifolium</taxon>
    </lineage>
</organism>
<evidence type="ECO:0000313" key="3">
    <source>
        <dbReference type="Proteomes" id="UP000265520"/>
    </source>
</evidence>
<protein>
    <submittedName>
        <fullName evidence="2">Uncharacterized protein</fullName>
    </submittedName>
</protein>
<feature type="region of interest" description="Disordered" evidence="1">
    <location>
        <begin position="151"/>
        <end position="173"/>
    </location>
</feature>
<keyword evidence="3" id="KW-1185">Reference proteome</keyword>
<dbReference type="EMBL" id="LXQA010143286">
    <property type="protein sequence ID" value="MCI24737.1"/>
    <property type="molecule type" value="Genomic_DNA"/>
</dbReference>
<feature type="compositionally biased region" description="Polar residues" evidence="1">
    <location>
        <begin position="99"/>
        <end position="114"/>
    </location>
</feature>
<feature type="non-terminal residue" evidence="2">
    <location>
        <position position="173"/>
    </location>
</feature>